<dbReference type="GeneID" id="13886819"/>
<reference evidence="3 4" key="1">
    <citation type="journal article" date="2011" name="Proc. Natl. Acad. Sci. U.S.A.">
        <title>Evolutionary erosion of yeast sex chromosomes by mating-type switching accidents.</title>
        <authorList>
            <person name="Gordon J.L."/>
            <person name="Armisen D."/>
            <person name="Proux-Wera E."/>
            <person name="Oheigeartaigh S.S."/>
            <person name="Byrne K.P."/>
            <person name="Wolfe K.H."/>
        </authorList>
    </citation>
    <scope>NUCLEOTIDE SEQUENCE [LARGE SCALE GENOMIC DNA]</scope>
    <source>
        <strain evidence="4">ATCC 22294 / BCRC 22015 / CBS 2517 / CECT 1963 / NBRC 1671 / NRRL Y-8276</strain>
    </source>
</reference>
<keyword evidence="1" id="KW-0694">RNA-binding</keyword>
<dbReference type="KEGG" id="kaf:KAFR_0K01000"/>
<dbReference type="RefSeq" id="XP_003959591.1">
    <property type="nucleotide sequence ID" value="XM_003959542.1"/>
</dbReference>
<proteinExistence type="predicted"/>
<organism evidence="3 4">
    <name type="scientific">Kazachstania africana (strain ATCC 22294 / BCRC 22015 / CBS 2517 / CECT 1963 / NBRC 1671 / NRRL Y-8276)</name>
    <name type="common">Yeast</name>
    <name type="synonym">Kluyveromyces africanus</name>
    <dbReference type="NCBI Taxonomy" id="1071382"/>
    <lineage>
        <taxon>Eukaryota</taxon>
        <taxon>Fungi</taxon>
        <taxon>Dikarya</taxon>
        <taxon>Ascomycota</taxon>
        <taxon>Saccharomycotina</taxon>
        <taxon>Saccharomycetes</taxon>
        <taxon>Saccharomycetales</taxon>
        <taxon>Saccharomycetaceae</taxon>
        <taxon>Kazachstania</taxon>
    </lineage>
</organism>
<dbReference type="SMART" id="SM00360">
    <property type="entry name" value="RRM"/>
    <property type="match status" value="1"/>
</dbReference>
<dbReference type="EMBL" id="HE650831">
    <property type="protein sequence ID" value="CCF60456.1"/>
    <property type="molecule type" value="Genomic_DNA"/>
</dbReference>
<dbReference type="GO" id="GO:0071004">
    <property type="term" value="C:U2-type prespliceosome"/>
    <property type="evidence" value="ECO:0007669"/>
    <property type="project" value="EnsemblFungi"/>
</dbReference>
<evidence type="ECO:0000259" key="2">
    <source>
        <dbReference type="PROSITE" id="PS50102"/>
    </source>
</evidence>
<dbReference type="Pfam" id="PF13893">
    <property type="entry name" value="RRM_5"/>
    <property type="match status" value="1"/>
</dbReference>
<dbReference type="HOGENOM" id="CLU_041869_3_2_1"/>
<dbReference type="GO" id="GO:0030620">
    <property type="term" value="F:U2 snRNA binding"/>
    <property type="evidence" value="ECO:0007669"/>
    <property type="project" value="EnsemblFungi"/>
</dbReference>
<feature type="domain" description="RRM" evidence="2">
    <location>
        <begin position="10"/>
        <end position="88"/>
    </location>
</feature>
<name>H2B1F6_KAZAF</name>
<dbReference type="InterPro" id="IPR000504">
    <property type="entry name" value="RRM_dom"/>
</dbReference>
<evidence type="ECO:0000313" key="3">
    <source>
        <dbReference type="EMBL" id="CCF60456.1"/>
    </source>
</evidence>
<gene>
    <name evidence="3" type="primary">KAFR0K01000</name>
    <name evidence="3" type="ORF">KAFR_0K01000</name>
</gene>
<accession>H2B1F6</accession>
<dbReference type="AlphaFoldDB" id="H2B1F6"/>
<sequence length="93" mass="10590">MSATAHEAKSTLYVNNLNTKVNSKKLRVNLYLLFSIYGEVLKVSTNFRKERGQAFITMKGVDDANLALLSLNDEMFFDKKLHVEFSKNDTVTL</sequence>
<protein>
    <recommendedName>
        <fullName evidence="2">RRM domain-containing protein</fullName>
    </recommendedName>
</protein>
<evidence type="ECO:0000313" key="4">
    <source>
        <dbReference type="Proteomes" id="UP000005220"/>
    </source>
</evidence>
<evidence type="ECO:0000256" key="1">
    <source>
        <dbReference type="PROSITE-ProRule" id="PRU00176"/>
    </source>
</evidence>
<dbReference type="SUPFAM" id="SSF54928">
    <property type="entry name" value="RNA-binding domain, RBD"/>
    <property type="match status" value="1"/>
</dbReference>
<dbReference type="STRING" id="1071382.H2B1F6"/>
<dbReference type="Gene3D" id="3.30.70.330">
    <property type="match status" value="1"/>
</dbReference>
<dbReference type="InterPro" id="IPR035979">
    <property type="entry name" value="RBD_domain_sf"/>
</dbReference>
<dbReference type="OrthoDB" id="277802at2759"/>
<dbReference type="PROSITE" id="PS50102">
    <property type="entry name" value="RRM"/>
    <property type="match status" value="1"/>
</dbReference>
<keyword evidence="4" id="KW-1185">Reference proteome</keyword>
<dbReference type="GO" id="GO:0000398">
    <property type="term" value="P:mRNA splicing, via spliceosome"/>
    <property type="evidence" value="ECO:0007669"/>
    <property type="project" value="EnsemblFungi"/>
</dbReference>
<dbReference type="GO" id="GO:0000974">
    <property type="term" value="C:Prp19 complex"/>
    <property type="evidence" value="ECO:0007669"/>
    <property type="project" value="EnsemblFungi"/>
</dbReference>
<dbReference type="eggNOG" id="KOG4206">
    <property type="taxonomic scope" value="Eukaryota"/>
</dbReference>
<dbReference type="Proteomes" id="UP000005220">
    <property type="component" value="Chromosome 11"/>
</dbReference>
<dbReference type="FunCoup" id="H2B1F6">
    <property type="interactions" value="198"/>
</dbReference>
<dbReference type="InterPro" id="IPR012677">
    <property type="entry name" value="Nucleotide-bd_a/b_plait_sf"/>
</dbReference>
<dbReference type="InParanoid" id="H2B1F6"/>